<evidence type="ECO:0000313" key="2">
    <source>
        <dbReference type="Proteomes" id="UP001362999"/>
    </source>
</evidence>
<comment type="caution">
    <text evidence="1">The sequence shown here is derived from an EMBL/GenBank/DDBJ whole genome shotgun (WGS) entry which is preliminary data.</text>
</comment>
<sequence>MRAQLLEANRESARLHQLEIDTLLDEAAASHTSAEGFTLYASAASLRAKASGLWRIGSAGHFPWMRSISETRDAVMRELTCVETVIQQLESRFSRVNHNTIIETDSSPALERLPPYILTEIFRWTLSPELHGHSRAISMNGGKTHVPTAPWPLTHVCQSWRTAARSDPWLWSHICVDVPLDFDSEGIDIRVAYPLPALKTQLQLSGTAPLRIKFRVVNDDLDSTIYTEHYIALLSALIEHSSRWTHLTLAWGQNAPFLDVLSRIRGKVGQLSYLCLEAEDLEDNELWPTMPSNNHNVVAPPPSPWPSELNHVFASAPRLTNIQIGKPDLLLPSDSHSSVPPYINLNLPWPIITHLHIHALSTILFQIISATRAVLIECELEESEDGDELGSVAILTLPHLLHLTCSSDCSLLPYLLAPNLQSLHLTTSGESLHLPSPIHIFLERSTCPLQTLRLHAHTDHRRNFDEAGDRFLADIPPTCKTIMHLDLDWNHRLRQFPRPAPPFGDPKFPTNVLQALTLRHHTDTDITPRLFPGLTSLRIAAPKNHVKSELLAFEEALCEMVESRWDIKPHAERSLRSVWIPPYIHSAEVRASFQALKESGLKVNDPGDSMPSVLEKKYGYGGYY</sequence>
<dbReference type="AlphaFoldDB" id="A0AAV9ZMH8"/>
<protein>
    <recommendedName>
        <fullName evidence="3">F-box domain-containing protein</fullName>
    </recommendedName>
</protein>
<accession>A0AAV9ZMH8</accession>
<reference evidence="1 2" key="1">
    <citation type="journal article" date="2024" name="J Genomics">
        <title>Draft genome sequencing and assembly of Favolaschia claudopus CIRM-BRFM 2984 isolated from oak limbs.</title>
        <authorList>
            <person name="Navarro D."/>
            <person name="Drula E."/>
            <person name="Chaduli D."/>
            <person name="Cazenave R."/>
            <person name="Ahrendt S."/>
            <person name="Wang J."/>
            <person name="Lipzen A."/>
            <person name="Daum C."/>
            <person name="Barry K."/>
            <person name="Grigoriev I.V."/>
            <person name="Favel A."/>
            <person name="Rosso M.N."/>
            <person name="Martin F."/>
        </authorList>
    </citation>
    <scope>NUCLEOTIDE SEQUENCE [LARGE SCALE GENOMIC DNA]</scope>
    <source>
        <strain evidence="1 2">CIRM-BRFM 2984</strain>
    </source>
</reference>
<name>A0AAV9ZMH8_9AGAR</name>
<gene>
    <name evidence="1" type="ORF">R3P38DRAFT_333425</name>
</gene>
<evidence type="ECO:0008006" key="3">
    <source>
        <dbReference type="Google" id="ProtNLM"/>
    </source>
</evidence>
<dbReference type="EMBL" id="JAWWNJ010000131">
    <property type="protein sequence ID" value="KAK6987586.1"/>
    <property type="molecule type" value="Genomic_DNA"/>
</dbReference>
<keyword evidence="2" id="KW-1185">Reference proteome</keyword>
<proteinExistence type="predicted"/>
<organism evidence="1 2">
    <name type="scientific">Favolaschia claudopus</name>
    <dbReference type="NCBI Taxonomy" id="2862362"/>
    <lineage>
        <taxon>Eukaryota</taxon>
        <taxon>Fungi</taxon>
        <taxon>Dikarya</taxon>
        <taxon>Basidiomycota</taxon>
        <taxon>Agaricomycotina</taxon>
        <taxon>Agaricomycetes</taxon>
        <taxon>Agaricomycetidae</taxon>
        <taxon>Agaricales</taxon>
        <taxon>Marasmiineae</taxon>
        <taxon>Mycenaceae</taxon>
        <taxon>Favolaschia</taxon>
    </lineage>
</organism>
<dbReference type="SUPFAM" id="SSF52047">
    <property type="entry name" value="RNI-like"/>
    <property type="match status" value="1"/>
</dbReference>
<dbReference type="Proteomes" id="UP001362999">
    <property type="component" value="Unassembled WGS sequence"/>
</dbReference>
<evidence type="ECO:0000313" key="1">
    <source>
        <dbReference type="EMBL" id="KAK6987586.1"/>
    </source>
</evidence>